<gene>
    <name evidence="3" type="ORF">GZ78_16510</name>
</gene>
<keyword evidence="4" id="KW-1185">Reference proteome</keyword>
<evidence type="ECO:0000256" key="1">
    <source>
        <dbReference type="SAM" id="Coils"/>
    </source>
</evidence>
<evidence type="ECO:0000313" key="4">
    <source>
        <dbReference type="Proteomes" id="UP000028073"/>
    </source>
</evidence>
<dbReference type="EMBL" id="JOKH01000003">
    <property type="protein sequence ID" value="KEQ17395.1"/>
    <property type="molecule type" value="Genomic_DNA"/>
</dbReference>
<feature type="coiled-coil region" evidence="1">
    <location>
        <begin position="657"/>
        <end position="716"/>
    </location>
</feature>
<evidence type="ECO:0000313" key="3">
    <source>
        <dbReference type="EMBL" id="KEQ17395.1"/>
    </source>
</evidence>
<feature type="region of interest" description="Disordered" evidence="2">
    <location>
        <begin position="1541"/>
        <end position="1600"/>
    </location>
</feature>
<feature type="region of interest" description="Disordered" evidence="2">
    <location>
        <begin position="1618"/>
        <end position="1680"/>
    </location>
</feature>
<feature type="compositionally biased region" description="Low complexity" evidence="2">
    <location>
        <begin position="1548"/>
        <end position="1585"/>
    </location>
</feature>
<dbReference type="Proteomes" id="UP000028073">
    <property type="component" value="Unassembled WGS sequence"/>
</dbReference>
<reference evidence="3 4" key="1">
    <citation type="submission" date="2014-06" db="EMBL/GenBank/DDBJ databases">
        <title>Whole Genome Sequences of Three Symbiotic Endozoicomonas Bacteria.</title>
        <authorList>
            <person name="Neave M.J."/>
            <person name="Apprill A."/>
            <person name="Voolstra C.R."/>
        </authorList>
    </citation>
    <scope>NUCLEOTIDE SEQUENCE [LARGE SCALE GENOMIC DNA]</scope>
    <source>
        <strain evidence="3 4">DSM 25634</strain>
    </source>
</reference>
<evidence type="ECO:0000256" key="2">
    <source>
        <dbReference type="SAM" id="MobiDB-lite"/>
    </source>
</evidence>
<feature type="coiled-coil region" evidence="1">
    <location>
        <begin position="39"/>
        <end position="66"/>
    </location>
</feature>
<keyword evidence="1" id="KW-0175">Coiled coil</keyword>
<protein>
    <submittedName>
        <fullName evidence="3">Uncharacterized protein</fullName>
    </submittedName>
</protein>
<dbReference type="STRING" id="1137799.GZ78_16510"/>
<feature type="compositionally biased region" description="Low complexity" evidence="2">
    <location>
        <begin position="1618"/>
        <end position="1643"/>
    </location>
</feature>
<feature type="coiled-coil region" evidence="1">
    <location>
        <begin position="397"/>
        <end position="424"/>
    </location>
</feature>
<feature type="compositionally biased region" description="Acidic residues" evidence="2">
    <location>
        <begin position="1658"/>
        <end position="1673"/>
    </location>
</feature>
<feature type="coiled-coil region" evidence="1">
    <location>
        <begin position="772"/>
        <end position="806"/>
    </location>
</feature>
<proteinExistence type="predicted"/>
<accession>A0A081NG22</accession>
<feature type="non-terminal residue" evidence="3">
    <location>
        <position position="1"/>
    </location>
</feature>
<organism evidence="3 4">
    <name type="scientific">Endozoicomonas numazuensis</name>
    <dbReference type="NCBI Taxonomy" id="1137799"/>
    <lineage>
        <taxon>Bacteria</taxon>
        <taxon>Pseudomonadati</taxon>
        <taxon>Pseudomonadota</taxon>
        <taxon>Gammaproteobacteria</taxon>
        <taxon>Oceanospirillales</taxon>
        <taxon>Endozoicomonadaceae</taxon>
        <taxon>Endozoicomonas</taxon>
    </lineage>
</organism>
<comment type="caution">
    <text evidence="3">The sequence shown here is derived from an EMBL/GenBank/DDBJ whole genome shotgun (WGS) entry which is preliminary data.</text>
</comment>
<name>A0A081NG22_9GAMM</name>
<sequence>QNDVIQVKLRELGQQPEAQVKARNAALAQTLGMDPFAEKTTLVEQNEAIEAKLQELNQQPDALAKQRNAQLAQQLGIVDFDDDAALDQQNAAIRAKMHAAIQAELDQQNKIQVKARYQDIAAQLNIQGFDGDADLDNQRAVLLQRIQELNAVAGPGNDADVKAQQAALAAVLGIELDDAGTLDDRNTKLEEAMQGTVDKLVEELEDIRTPGHPKAKPEVKETLGKLERALEMADPDEEDDEYLRRWAISEEMKKYITQARERSEEEAIDVLEVLEDKLELEVDENDDRAKRLARVHEKLGTDDVTEEILNDIEIALQDDDEEEAPQGNRDDKLQRLRDRLTNEVEEVDERAGERQTALLEAAEKNLDINADKNADERGKAFSDELAKQLDVEYDDDNPGLNDRKEALKAKVQVLNDEVDEAYANEGTRRNRNNEIAQLLGIEDFDEAAPIDNQNEVLQRKLHQLDSQIDSAGQLTVKDRIADIDAVLDKQVARLSPKPRYVLDREVAWSKRALAETESELEAVRGKHLEITGREGVHPITDEEATVLNQKMKQIQTDLGLDAPDEQNTDDRVDAIRQHLQGDGAGKRGEAAEKLRAVTTDLKVPVEGDPGVLEEGDYFDAITAYTATHGQDEVEEVVGKLPETRKKYDQVTTFLQDHEQKRLAVANAEQEQRNAQQDLDRKKQEIADLVGDDQAAKTRLRNEKDQLDLLLKQKTAAVPVAQKDLDDHEALLKTTEESMGLKPAPTDEHDARVNALRDKQAQLGGDDGNGGKIEQLTQQQLQLAAELEAMQQELETKNAVVMAAEEAVENEGGPYQYTPKQAKVELAIQAYSNDNIFKDKALRAAIGLANAAKKANKPDINLVAFDFDDEFASIRLQALVGDELTLEQSSRIVEVFRKLKETFPTAQAIDDGEPVTAFQRALDLADQARAQIQTGPQHFDDVINGLGSSAINYEEHDPRYLKAFSDYFAEQSENGNMVIVLLRDGLVNHAELGSYMRAARTLGQAQQIQKPTVDQTAQLLALEEAFAEQYQELEHFLSYKHGVEVAPFKKIITMLSDDGIDNFIDSAFKSVAVTATGPTGMKESVTGMTEYAASIIANIILDDIALNNGIQTGAFLANIQETLTPYAYALGVAESDLIKVITSTLSQLHASAVEHQVFDFWVKPSAYLVQAVTWYFNSYKPLLATSTAWQASKLALSNMGYLYLLDLTNRGDYLHRIPTPFQNWLERYEIDQDRTGQYAFHSDLERITEVGGLLMPFGKAASMGIMLNTGKMLFARQYHANPHMYRSFLRLVPQMVKSMGSRQGIQVPLLHRVTPQKVKMLASVTAGVVLGPVTTAGSYVYGLMSGFTTPQVVLASMAAGVSYDFFMNDNKMLTQWLSGPVGRGIDSINRWRGTGESEAEYIRRTAVANPQRHNETDQAYAQRVKKSNMMHGWTRNESNYLHFRERRDQTMKLYDQGWEKYFKENVPKWSFSHAESIPYSYTLGAFYEWQKVDDKDEKIDIIGKPPIKSTKASSVTSTPVVTQAISETVPVKTPAVPLVDLDEDEDWETVTTTTEAPVTTSTTVDTSVSSEPVSEPSSSSVVQTTTASMEPVETPATPPVDLDKEEDWEVTTTAAPVTTTTTAVPITPATTTSTTTTSTTTSTAPKETPVLKQPTSEINLDDFNLDDDWDNEDWDTGHDEF</sequence>